<feature type="transmembrane region" description="Helical" evidence="1">
    <location>
        <begin position="132"/>
        <end position="157"/>
    </location>
</feature>
<organism evidence="2">
    <name type="scientific">Oryza brachyantha</name>
    <name type="common">malo sina</name>
    <dbReference type="NCBI Taxonomy" id="4533"/>
    <lineage>
        <taxon>Eukaryota</taxon>
        <taxon>Viridiplantae</taxon>
        <taxon>Streptophyta</taxon>
        <taxon>Embryophyta</taxon>
        <taxon>Tracheophyta</taxon>
        <taxon>Spermatophyta</taxon>
        <taxon>Magnoliopsida</taxon>
        <taxon>Liliopsida</taxon>
        <taxon>Poales</taxon>
        <taxon>Poaceae</taxon>
        <taxon>BOP clade</taxon>
        <taxon>Oryzoideae</taxon>
        <taxon>Oryzeae</taxon>
        <taxon>Oryzinae</taxon>
        <taxon>Oryza</taxon>
    </lineage>
</organism>
<dbReference type="HOGENOM" id="CLU_680384_0_0_1"/>
<feature type="transmembrane region" description="Helical" evidence="1">
    <location>
        <begin position="6"/>
        <end position="23"/>
    </location>
</feature>
<evidence type="ECO:0000313" key="2">
    <source>
        <dbReference type="EnsemblPlants" id="OB01G24100.1"/>
    </source>
</evidence>
<evidence type="ECO:0000313" key="3">
    <source>
        <dbReference type="Proteomes" id="UP000006038"/>
    </source>
</evidence>
<reference evidence="2" key="2">
    <citation type="submission" date="2013-04" db="UniProtKB">
        <authorList>
            <consortium name="EnsemblPlants"/>
        </authorList>
    </citation>
    <scope>IDENTIFICATION</scope>
</reference>
<evidence type="ECO:0000256" key="1">
    <source>
        <dbReference type="SAM" id="Phobius"/>
    </source>
</evidence>
<feature type="transmembrane region" description="Helical" evidence="1">
    <location>
        <begin position="169"/>
        <end position="187"/>
    </location>
</feature>
<keyword evidence="1" id="KW-0812">Transmembrane</keyword>
<accession>J3KZK4</accession>
<proteinExistence type="predicted"/>
<feature type="transmembrane region" description="Helical" evidence="1">
    <location>
        <begin position="30"/>
        <end position="47"/>
    </location>
</feature>
<feature type="transmembrane region" description="Helical" evidence="1">
    <location>
        <begin position="231"/>
        <end position="252"/>
    </location>
</feature>
<feature type="transmembrane region" description="Helical" evidence="1">
    <location>
        <begin position="194"/>
        <end position="211"/>
    </location>
</feature>
<feature type="transmembrane region" description="Helical" evidence="1">
    <location>
        <begin position="264"/>
        <end position="286"/>
    </location>
</feature>
<sequence length="405" mass="45589">MVTANGTLILTIILYTFFRDALVLQRYDGIVIPFMTTSVIMTEYATLNLISGREYTKTFIIPAIMNVFIFALSVKLWVKRRLHLQGDHTSTVNKLGGAVKVAEMVATVKVTYQLKVLEYLLNKMLAETDDSFVISHFLVFLTSAIGALAVMMVRLPVETSPGLAQVRQVLHRTFLVVLFITVHTKAAEWVGEDMVLVCMPVLIAALVWFVAHFGNGEYTVSVDKATSLNKSATIVLSGPVAVVAYLASVDVYERKILVTWCTRLLRCCAVSSILSYFCVWMIHLWPRCMASAQVPIQLLYFCGKICFEIPVVLGLSLLYTGFTFGMLGHTSSVAPAMEHIGRCIDDEDFSRLILYSVVSYTFLWVFPDLVRDAVTKALYWRTSLWVSRDSARNTLRKALYSLHRW</sequence>
<keyword evidence="1" id="KW-1133">Transmembrane helix</keyword>
<reference evidence="2" key="1">
    <citation type="journal article" date="2013" name="Nat. Commun.">
        <title>Whole-genome sequencing of Oryza brachyantha reveals mechanisms underlying Oryza genome evolution.</title>
        <authorList>
            <person name="Chen J."/>
            <person name="Huang Q."/>
            <person name="Gao D."/>
            <person name="Wang J."/>
            <person name="Lang Y."/>
            <person name="Liu T."/>
            <person name="Li B."/>
            <person name="Bai Z."/>
            <person name="Luis Goicoechea J."/>
            <person name="Liang C."/>
            <person name="Chen C."/>
            <person name="Zhang W."/>
            <person name="Sun S."/>
            <person name="Liao Y."/>
            <person name="Zhang X."/>
            <person name="Yang L."/>
            <person name="Song C."/>
            <person name="Wang M."/>
            <person name="Shi J."/>
            <person name="Liu G."/>
            <person name="Liu J."/>
            <person name="Zhou H."/>
            <person name="Zhou W."/>
            <person name="Yu Q."/>
            <person name="An N."/>
            <person name="Chen Y."/>
            <person name="Cai Q."/>
            <person name="Wang B."/>
            <person name="Liu B."/>
            <person name="Min J."/>
            <person name="Huang Y."/>
            <person name="Wu H."/>
            <person name="Li Z."/>
            <person name="Zhang Y."/>
            <person name="Yin Y."/>
            <person name="Song W."/>
            <person name="Jiang J."/>
            <person name="Jackson S.A."/>
            <person name="Wing R.A."/>
            <person name="Wang J."/>
            <person name="Chen M."/>
        </authorList>
    </citation>
    <scope>NUCLEOTIDE SEQUENCE [LARGE SCALE GENOMIC DNA]</scope>
    <source>
        <strain evidence="2">cv. IRGC 101232</strain>
    </source>
</reference>
<keyword evidence="3" id="KW-1185">Reference proteome</keyword>
<protein>
    <submittedName>
        <fullName evidence="2">Uncharacterized protein</fullName>
    </submittedName>
</protein>
<dbReference type="Proteomes" id="UP000006038">
    <property type="component" value="Chromosome 1"/>
</dbReference>
<feature type="transmembrane region" description="Helical" evidence="1">
    <location>
        <begin position="298"/>
        <end position="319"/>
    </location>
</feature>
<dbReference type="EnsemblPlants" id="OB01G24100.1">
    <property type="protein sequence ID" value="OB01G24100.1"/>
    <property type="gene ID" value="OB01G24100"/>
</dbReference>
<feature type="transmembrane region" description="Helical" evidence="1">
    <location>
        <begin position="59"/>
        <end position="78"/>
    </location>
</feature>
<dbReference type="Gramene" id="OB01G24100.1">
    <property type="protein sequence ID" value="OB01G24100.1"/>
    <property type="gene ID" value="OB01G24100"/>
</dbReference>
<name>J3KZK4_ORYBR</name>
<dbReference type="OMA" id="MEHIGRC"/>
<dbReference type="AlphaFoldDB" id="J3KZK4"/>
<keyword evidence="1" id="KW-0472">Membrane</keyword>